<accession>A0A6L9L9U1</accession>
<dbReference type="InterPro" id="IPR003661">
    <property type="entry name" value="HisK_dim/P_dom"/>
</dbReference>
<evidence type="ECO:0000256" key="3">
    <source>
        <dbReference type="ARBA" id="ARBA00022553"/>
    </source>
</evidence>
<dbReference type="CDD" id="cd00082">
    <property type="entry name" value="HisKA"/>
    <property type="match status" value="1"/>
</dbReference>
<name>A0A6L9L9U1_9BACT</name>
<comment type="caution">
    <text evidence="6">The sequence shown here is derived from an EMBL/GenBank/DDBJ whole genome shotgun (WGS) entry which is preliminary data.</text>
</comment>
<organism evidence="6 7">
    <name type="scientific">Spirosoma terrae</name>
    <dbReference type="NCBI Taxonomy" id="1968276"/>
    <lineage>
        <taxon>Bacteria</taxon>
        <taxon>Pseudomonadati</taxon>
        <taxon>Bacteroidota</taxon>
        <taxon>Cytophagia</taxon>
        <taxon>Cytophagales</taxon>
        <taxon>Cytophagaceae</taxon>
        <taxon>Spirosoma</taxon>
    </lineage>
</organism>
<evidence type="ECO:0000313" key="6">
    <source>
        <dbReference type="EMBL" id="NDU97355.1"/>
    </source>
</evidence>
<keyword evidence="4" id="KW-1133">Transmembrane helix</keyword>
<sequence length="674" mass="76598">MSLKSALFFLIILLSCPIIASYASPSLKYQFDNAKSDTARLAACIKLIQFYKTSLKKDSCLLYINQGLELVKRTKNTTYHAEFYKLCGRFFNNKEQPELALNYFNKARYWALKNKQIRQIATIDYHLATLYSDKALGSNNKLDLADALRKIYENIHFANKHNLLRHEVANYSHLVNFYQLNGNDSLGYLLLKKQMSLFDKGKSLNIHSPDIVHTKLETNFFFKNFAEADSNLRELDKIRAESTTYNYFTHLAIIMTFVKFGFFSKAIGVGSEVQEKPEIMSGMSRLDKSIFFAYLSDAYLHEHQYKQAKQDYLKSIAFANEFELESKTKISSYLSIELLKIKIDLSEHEGNLHEALVASKKLAALKDSINANQRIFELAASQVQFETQTKEDSLTQQIHLQKLENQYRGESLEQSKKIQWLSVLIIISLVFIILFVVVQTRKIKGQSIELKKLNDMQNKLFGIISHDLRSPVVSLQTFLGSINRTKNPERVVETFSNLEVQVGVVSNTLDNLLNWSINQMGGIKPRIQKVNILEAVEHILELSSHVIHYKSISVNVSVEEDYVLADGNLTEIVIRNILTNAIKFTPVHGAISLSSRIEKDELILQIQDNGIGMTEAQLNTLFLNYNSRKGTMGEKGSGLGLKLSHELMAAQQGKIDIQSKVNVGTTVTLIFNAS</sequence>
<feature type="domain" description="Histidine kinase" evidence="5">
    <location>
        <begin position="463"/>
        <end position="674"/>
    </location>
</feature>
<dbReference type="PRINTS" id="PR00344">
    <property type="entry name" value="BCTRLSENSOR"/>
</dbReference>
<dbReference type="RefSeq" id="WP_163952709.1">
    <property type="nucleotide sequence ID" value="NZ_JAAFZH010000010.1"/>
</dbReference>
<proteinExistence type="predicted"/>
<dbReference type="PROSITE" id="PS51257">
    <property type="entry name" value="PROKAR_LIPOPROTEIN"/>
    <property type="match status" value="1"/>
</dbReference>
<dbReference type="InterPro" id="IPR036097">
    <property type="entry name" value="HisK_dim/P_sf"/>
</dbReference>
<dbReference type="InterPro" id="IPR004358">
    <property type="entry name" value="Sig_transdc_His_kin-like_C"/>
</dbReference>
<dbReference type="Pfam" id="PF02518">
    <property type="entry name" value="HATPase_c"/>
    <property type="match status" value="1"/>
</dbReference>
<dbReference type="EC" id="2.7.13.3" evidence="2"/>
<gene>
    <name evidence="6" type="ORF">GK108_20900</name>
</gene>
<evidence type="ECO:0000256" key="4">
    <source>
        <dbReference type="SAM" id="Phobius"/>
    </source>
</evidence>
<dbReference type="InterPro" id="IPR003594">
    <property type="entry name" value="HATPase_dom"/>
</dbReference>
<dbReference type="PANTHER" id="PTHR45569:SF1">
    <property type="entry name" value="SENSOR PROTEIN KDPD"/>
    <property type="match status" value="1"/>
</dbReference>
<dbReference type="SUPFAM" id="SSF55874">
    <property type="entry name" value="ATPase domain of HSP90 chaperone/DNA topoisomerase II/histidine kinase"/>
    <property type="match status" value="1"/>
</dbReference>
<keyword evidence="6" id="KW-0418">Kinase</keyword>
<dbReference type="Gene3D" id="3.30.565.10">
    <property type="entry name" value="Histidine kinase-like ATPase, C-terminal domain"/>
    <property type="match status" value="1"/>
</dbReference>
<evidence type="ECO:0000259" key="5">
    <source>
        <dbReference type="PROSITE" id="PS50109"/>
    </source>
</evidence>
<dbReference type="SMART" id="SM00387">
    <property type="entry name" value="HATPase_c"/>
    <property type="match status" value="1"/>
</dbReference>
<dbReference type="GO" id="GO:0000155">
    <property type="term" value="F:phosphorelay sensor kinase activity"/>
    <property type="evidence" value="ECO:0007669"/>
    <property type="project" value="InterPro"/>
</dbReference>
<protein>
    <recommendedName>
        <fullName evidence="2">histidine kinase</fullName>
        <ecNumber evidence="2">2.7.13.3</ecNumber>
    </recommendedName>
</protein>
<evidence type="ECO:0000313" key="7">
    <source>
        <dbReference type="Proteomes" id="UP000474175"/>
    </source>
</evidence>
<dbReference type="CDD" id="cd00075">
    <property type="entry name" value="HATPase"/>
    <property type="match status" value="1"/>
</dbReference>
<dbReference type="AlphaFoldDB" id="A0A6L9L9U1"/>
<keyword evidence="6" id="KW-0808">Transferase</keyword>
<dbReference type="InterPro" id="IPR005467">
    <property type="entry name" value="His_kinase_dom"/>
</dbReference>
<dbReference type="PROSITE" id="PS50109">
    <property type="entry name" value="HIS_KIN"/>
    <property type="match status" value="1"/>
</dbReference>
<dbReference type="EMBL" id="JAAFZH010000010">
    <property type="protein sequence ID" value="NDU97355.1"/>
    <property type="molecule type" value="Genomic_DNA"/>
</dbReference>
<evidence type="ECO:0000256" key="1">
    <source>
        <dbReference type="ARBA" id="ARBA00000085"/>
    </source>
</evidence>
<dbReference type="InterPro" id="IPR052023">
    <property type="entry name" value="Histidine_kinase_KdpD"/>
</dbReference>
<feature type="transmembrane region" description="Helical" evidence="4">
    <location>
        <begin position="418"/>
        <end position="438"/>
    </location>
</feature>
<dbReference type="SMART" id="SM00388">
    <property type="entry name" value="HisKA"/>
    <property type="match status" value="1"/>
</dbReference>
<dbReference type="InterPro" id="IPR036890">
    <property type="entry name" value="HATPase_C_sf"/>
</dbReference>
<dbReference type="GO" id="GO:0005886">
    <property type="term" value="C:plasma membrane"/>
    <property type="evidence" value="ECO:0007669"/>
    <property type="project" value="TreeGrafter"/>
</dbReference>
<keyword evidence="4" id="KW-0812">Transmembrane</keyword>
<evidence type="ECO:0000256" key="2">
    <source>
        <dbReference type="ARBA" id="ARBA00012438"/>
    </source>
</evidence>
<keyword evidence="7" id="KW-1185">Reference proteome</keyword>
<reference evidence="6 7" key="1">
    <citation type="submission" date="2020-02" db="EMBL/GenBank/DDBJ databases">
        <title>Draft genome sequence of two Spirosoma agri KCTC 52727 and Spirosoma terrae KCTC 52035.</title>
        <authorList>
            <person name="Rojas J."/>
            <person name="Ambika Manirajan B."/>
            <person name="Suarez C."/>
            <person name="Ratering S."/>
            <person name="Schnell S."/>
        </authorList>
    </citation>
    <scope>NUCLEOTIDE SEQUENCE [LARGE SCALE GENOMIC DNA]</scope>
    <source>
        <strain evidence="6 7">KCTC 52035</strain>
    </source>
</reference>
<dbReference type="SUPFAM" id="SSF47384">
    <property type="entry name" value="Homodimeric domain of signal transducing histidine kinase"/>
    <property type="match status" value="1"/>
</dbReference>
<dbReference type="Gene3D" id="1.10.287.130">
    <property type="match status" value="1"/>
</dbReference>
<dbReference type="Proteomes" id="UP000474175">
    <property type="component" value="Unassembled WGS sequence"/>
</dbReference>
<keyword evidence="4" id="KW-0472">Membrane</keyword>
<keyword evidence="3" id="KW-0597">Phosphoprotein</keyword>
<comment type="catalytic activity">
    <reaction evidence="1">
        <text>ATP + protein L-histidine = ADP + protein N-phospho-L-histidine.</text>
        <dbReference type="EC" id="2.7.13.3"/>
    </reaction>
</comment>
<dbReference type="PANTHER" id="PTHR45569">
    <property type="entry name" value="SENSOR PROTEIN KDPD"/>
    <property type="match status" value="1"/>
</dbReference>